<organism evidence="3 4">
    <name type="scientific">Sulfitobacter pacificus</name>
    <dbReference type="NCBI Taxonomy" id="1499314"/>
    <lineage>
        <taxon>Bacteria</taxon>
        <taxon>Pseudomonadati</taxon>
        <taxon>Pseudomonadota</taxon>
        <taxon>Alphaproteobacteria</taxon>
        <taxon>Rhodobacterales</taxon>
        <taxon>Roseobacteraceae</taxon>
        <taxon>Sulfitobacter</taxon>
    </lineage>
</organism>
<comment type="caution">
    <text evidence="3">The sequence shown here is derived from an EMBL/GenBank/DDBJ whole genome shotgun (WGS) entry which is preliminary data.</text>
</comment>
<accession>A0ABQ5VDZ0</accession>
<protein>
    <recommendedName>
        <fullName evidence="5">LTXXQ motif family protein</fullName>
    </recommendedName>
</protein>
<sequence length="187" mass="20931">MIKYVTLALGVTMMAGSGLVAIANDTPGAASDDPGLNLLLRWENRVARTAYDQTNNADPRRAALPQKTGQGASKKHYSSMTGEEELREIAKHNPHVKEYIDLLDARQRDAKWARVRHKVDDKAGAKGRLGDIHNRPPADGKVRDVSMEEFDRMSTLEQYRHRSSIKPLRSKENVGQGSGITWKEKRD</sequence>
<feature type="region of interest" description="Disordered" evidence="1">
    <location>
        <begin position="157"/>
        <end position="187"/>
    </location>
</feature>
<reference evidence="3" key="2">
    <citation type="submission" date="2023-01" db="EMBL/GenBank/DDBJ databases">
        <title>Draft genome sequence of Sulfitobacter pacificus strain NBRC 109915.</title>
        <authorList>
            <person name="Sun Q."/>
            <person name="Mori K."/>
        </authorList>
    </citation>
    <scope>NUCLEOTIDE SEQUENCE</scope>
    <source>
        <strain evidence="3">NBRC 109915</strain>
    </source>
</reference>
<proteinExistence type="predicted"/>
<dbReference type="Proteomes" id="UP001161388">
    <property type="component" value="Unassembled WGS sequence"/>
</dbReference>
<evidence type="ECO:0000313" key="3">
    <source>
        <dbReference type="EMBL" id="GLQ25588.1"/>
    </source>
</evidence>
<evidence type="ECO:0008006" key="5">
    <source>
        <dbReference type="Google" id="ProtNLM"/>
    </source>
</evidence>
<reference evidence="3" key="1">
    <citation type="journal article" date="2014" name="Int. J. Syst. Evol. Microbiol.">
        <title>Complete genome of a new Firmicutes species belonging to the dominant human colonic microbiota ('Ruminococcus bicirculans') reveals two chromosomes and a selective capacity to utilize plant glucans.</title>
        <authorList>
            <consortium name="NISC Comparative Sequencing Program"/>
            <person name="Wegmann U."/>
            <person name="Louis P."/>
            <person name="Goesmann A."/>
            <person name="Henrissat B."/>
            <person name="Duncan S.H."/>
            <person name="Flint H.J."/>
        </authorList>
    </citation>
    <scope>NUCLEOTIDE SEQUENCE</scope>
    <source>
        <strain evidence="3">NBRC 109915</strain>
    </source>
</reference>
<gene>
    <name evidence="3" type="ORF">GCM10007927_03910</name>
</gene>
<evidence type="ECO:0000256" key="2">
    <source>
        <dbReference type="SAM" id="SignalP"/>
    </source>
</evidence>
<keyword evidence="4" id="KW-1185">Reference proteome</keyword>
<name>A0ABQ5VDZ0_9RHOB</name>
<feature type="chain" id="PRO_5045756146" description="LTXXQ motif family protein" evidence="2">
    <location>
        <begin position="24"/>
        <end position="187"/>
    </location>
</feature>
<evidence type="ECO:0000256" key="1">
    <source>
        <dbReference type="SAM" id="MobiDB-lite"/>
    </source>
</evidence>
<keyword evidence="2" id="KW-0732">Signal</keyword>
<feature type="region of interest" description="Disordered" evidence="1">
    <location>
        <begin position="53"/>
        <end position="83"/>
    </location>
</feature>
<dbReference type="RefSeq" id="WP_284370031.1">
    <property type="nucleotide sequence ID" value="NZ_BSNL01000001.1"/>
</dbReference>
<evidence type="ECO:0000313" key="4">
    <source>
        <dbReference type="Proteomes" id="UP001161388"/>
    </source>
</evidence>
<feature type="signal peptide" evidence="2">
    <location>
        <begin position="1"/>
        <end position="23"/>
    </location>
</feature>
<dbReference type="EMBL" id="BSNL01000001">
    <property type="protein sequence ID" value="GLQ25588.1"/>
    <property type="molecule type" value="Genomic_DNA"/>
</dbReference>